<dbReference type="AlphaFoldDB" id="A0A653A2W9"/>
<feature type="domain" description="ATP-grasp" evidence="2">
    <location>
        <begin position="91"/>
        <end position="293"/>
    </location>
</feature>
<dbReference type="PANTHER" id="PTHR21621">
    <property type="entry name" value="RIBOSOMAL PROTEIN S6 MODIFICATION PROTEIN"/>
    <property type="match status" value="1"/>
</dbReference>
<evidence type="ECO:0000259" key="2">
    <source>
        <dbReference type="PROSITE" id="PS50975"/>
    </source>
</evidence>
<dbReference type="PANTHER" id="PTHR21621:SF0">
    <property type="entry name" value="BETA-CITRYLGLUTAMATE SYNTHASE B-RELATED"/>
    <property type="match status" value="1"/>
</dbReference>
<evidence type="ECO:0000313" key="3">
    <source>
        <dbReference type="EMBL" id="VBB42376.1"/>
    </source>
</evidence>
<dbReference type="SUPFAM" id="SSF56059">
    <property type="entry name" value="Glutathione synthetase ATP-binding domain-like"/>
    <property type="match status" value="1"/>
</dbReference>
<sequence length="301" mass="33489">MLEQRIVKRLIQFIGPLMILSFHPCLGGDAQIILGSRPLGAPEKELIGKASAILLPQGCPRGLFEACAASGVPVFPDYSLRFRYPGKCGQAELFARYNCPHPRTSLWSSTEDFKHARDCGHQPHAFPFLIKQDGHHEAEGIFLIRNERELSDTLQHVGQCEESGSSGFVSQELIDAEGNVLRVVLIGETKVSYWKRPAVPNQIITTIARGAVVDHSWNQNLQRKAVAAVSGFARSAPLDLAAIDIVFNLSEVDPEPLFLEINYFFGRRGLGGGERFYRILHREVRNWVEKIGLDPSGICLY</sequence>
<evidence type="ECO:0000256" key="1">
    <source>
        <dbReference type="PROSITE-ProRule" id="PRU00409"/>
    </source>
</evidence>
<reference evidence="3" key="1">
    <citation type="submission" date="2018-07" db="EMBL/GenBank/DDBJ databases">
        <authorList>
            <consortium name="Genoscope - CEA"/>
            <person name="William W."/>
        </authorList>
    </citation>
    <scope>NUCLEOTIDE SEQUENCE</scope>
    <source>
        <strain evidence="3">IK1</strain>
    </source>
</reference>
<dbReference type="GO" id="GO:0018169">
    <property type="term" value="F:ribosomal S6-glutamic acid ligase activity"/>
    <property type="evidence" value="ECO:0007669"/>
    <property type="project" value="TreeGrafter"/>
</dbReference>
<proteinExistence type="predicted"/>
<protein>
    <submittedName>
        <fullName evidence="3">RimK-like ATP-grasp domain protein</fullName>
    </submittedName>
</protein>
<dbReference type="InterPro" id="IPR011761">
    <property type="entry name" value="ATP-grasp"/>
</dbReference>
<dbReference type="Gene3D" id="3.30.470.20">
    <property type="entry name" value="ATP-grasp fold, B domain"/>
    <property type="match status" value="1"/>
</dbReference>
<accession>A0A653A2W9</accession>
<dbReference type="Pfam" id="PF08443">
    <property type="entry name" value="RimK"/>
    <property type="match status" value="1"/>
</dbReference>
<gene>
    <name evidence="3" type="ORF">TRIP_B200516</name>
</gene>
<dbReference type="GO" id="GO:0005737">
    <property type="term" value="C:cytoplasm"/>
    <property type="evidence" value="ECO:0007669"/>
    <property type="project" value="TreeGrafter"/>
</dbReference>
<dbReference type="GO" id="GO:0046872">
    <property type="term" value="F:metal ion binding"/>
    <property type="evidence" value="ECO:0007669"/>
    <property type="project" value="InterPro"/>
</dbReference>
<dbReference type="InterPro" id="IPR013651">
    <property type="entry name" value="ATP-grasp_RimK-type"/>
</dbReference>
<keyword evidence="1" id="KW-0067">ATP-binding</keyword>
<dbReference type="EMBL" id="UPXX01000013">
    <property type="protein sequence ID" value="VBB42376.1"/>
    <property type="molecule type" value="Genomic_DNA"/>
</dbReference>
<dbReference type="GO" id="GO:0005524">
    <property type="term" value="F:ATP binding"/>
    <property type="evidence" value="ECO:0007669"/>
    <property type="project" value="UniProtKB-UniRule"/>
</dbReference>
<dbReference type="GO" id="GO:0009432">
    <property type="term" value="P:SOS response"/>
    <property type="evidence" value="ECO:0007669"/>
    <property type="project" value="TreeGrafter"/>
</dbReference>
<organism evidence="3">
    <name type="scientific">Uncultured Desulfatiglans sp</name>
    <dbReference type="NCBI Taxonomy" id="1748965"/>
    <lineage>
        <taxon>Bacteria</taxon>
        <taxon>Pseudomonadati</taxon>
        <taxon>Thermodesulfobacteriota</taxon>
        <taxon>Desulfobacteria</taxon>
        <taxon>Desulfatiglandales</taxon>
        <taxon>Desulfatiglandaceae</taxon>
        <taxon>Desulfatiglans</taxon>
        <taxon>environmental samples</taxon>
    </lineage>
</organism>
<name>A0A653A2W9_UNCDX</name>
<keyword evidence="1" id="KW-0547">Nucleotide-binding</keyword>
<dbReference type="PROSITE" id="PS50975">
    <property type="entry name" value="ATP_GRASP"/>
    <property type="match status" value="1"/>
</dbReference>